<evidence type="ECO:0000313" key="1">
    <source>
        <dbReference type="EMBL" id="EKE85763.1"/>
    </source>
</evidence>
<comment type="caution">
    <text evidence="1">The sequence shown here is derived from an EMBL/GenBank/DDBJ whole genome shotgun (WGS) entry which is preliminary data.</text>
</comment>
<sequence>MGAFVCIKKFFLGFLDSAKHGEWVLPLKHFLAKNRWNPRSSFLMMV</sequence>
<dbReference type="Proteomes" id="UP000006759">
    <property type="component" value="Unassembled WGS sequence"/>
</dbReference>
<dbReference type="EMBL" id="AMOT01000004">
    <property type="protein sequence ID" value="EKE85763.1"/>
    <property type="molecule type" value="Genomic_DNA"/>
</dbReference>
<proteinExistence type="predicted"/>
<reference evidence="1 2" key="1">
    <citation type="submission" date="2012-08" db="EMBL/GenBank/DDBJ databases">
        <title>Comparative Sequence Analysis of H. pylori isolates.</title>
        <authorList>
            <person name="Blanchard T.G."/>
            <person name="Czinn S.J."/>
            <person name="McCracken C.M."/>
            <person name="Abolude K.A."/>
            <person name="Shefchek K.S."/>
            <person name="Maroo A.M."/>
            <person name="Santana-Cruz I.S."/>
            <person name="Tallon L.J."/>
            <person name="Ficke F.W.F."/>
        </authorList>
    </citation>
    <scope>NUCLEOTIDE SEQUENCE [LARGE SCALE GENOMIC DNA]</scope>
    <source>
        <strain evidence="1 2">R036d</strain>
    </source>
</reference>
<dbReference type="PATRIC" id="fig|1145113.3.peg.905"/>
<evidence type="ECO:0000313" key="2">
    <source>
        <dbReference type="Proteomes" id="UP000006759"/>
    </source>
</evidence>
<organism evidence="1 2">
    <name type="scientific">Helicobacter pylori R036d</name>
    <dbReference type="NCBI Taxonomy" id="1145113"/>
    <lineage>
        <taxon>Bacteria</taxon>
        <taxon>Pseudomonadati</taxon>
        <taxon>Campylobacterota</taxon>
        <taxon>Epsilonproteobacteria</taxon>
        <taxon>Campylobacterales</taxon>
        <taxon>Helicobacteraceae</taxon>
        <taxon>Helicobacter</taxon>
    </lineage>
</organism>
<accession>K2KCU7</accession>
<gene>
    <name evidence="1" type="ORF">OUI_0919</name>
</gene>
<name>K2KCU7_HELPX</name>
<protein>
    <submittedName>
        <fullName evidence="1">Uncharacterized protein</fullName>
    </submittedName>
</protein>
<dbReference type="AlphaFoldDB" id="K2KCU7"/>